<dbReference type="PANTHER" id="PTHR33154:SF15">
    <property type="entry name" value="REGULATORY PROTEIN ARSR"/>
    <property type="match status" value="1"/>
</dbReference>
<dbReference type="PROSITE" id="PS50987">
    <property type="entry name" value="HTH_ARSR_2"/>
    <property type="match status" value="1"/>
</dbReference>
<dbReference type="Pfam" id="PF01022">
    <property type="entry name" value="HTH_5"/>
    <property type="match status" value="1"/>
</dbReference>
<evidence type="ECO:0000313" key="5">
    <source>
        <dbReference type="EMBL" id="MBB6481186.1"/>
    </source>
</evidence>
<dbReference type="CDD" id="cd00090">
    <property type="entry name" value="HTH_ARSR"/>
    <property type="match status" value="1"/>
</dbReference>
<sequence>MDFETMSNSTACCSLNIDGAEQERLIAISKALGNPIRFAILKYLLTHPGCITGDIVESLPIAQATTSQHLKVLKECGLISLESSGVKSCYSLNDETLKWYRQVIGEIF</sequence>
<dbReference type="InterPro" id="IPR036390">
    <property type="entry name" value="WH_DNA-bd_sf"/>
</dbReference>
<dbReference type="PRINTS" id="PR00778">
    <property type="entry name" value="HTHARSR"/>
</dbReference>
<evidence type="ECO:0000256" key="2">
    <source>
        <dbReference type="ARBA" id="ARBA00023125"/>
    </source>
</evidence>
<keyword evidence="6" id="KW-1185">Reference proteome</keyword>
<dbReference type="SMART" id="SM00418">
    <property type="entry name" value="HTH_ARSR"/>
    <property type="match status" value="1"/>
</dbReference>
<organism evidence="5 6">
    <name type="scientific">Spirochaeta isovalerica</name>
    <dbReference type="NCBI Taxonomy" id="150"/>
    <lineage>
        <taxon>Bacteria</taxon>
        <taxon>Pseudomonadati</taxon>
        <taxon>Spirochaetota</taxon>
        <taxon>Spirochaetia</taxon>
        <taxon>Spirochaetales</taxon>
        <taxon>Spirochaetaceae</taxon>
        <taxon>Spirochaeta</taxon>
    </lineage>
</organism>
<evidence type="ECO:0000259" key="4">
    <source>
        <dbReference type="PROSITE" id="PS50987"/>
    </source>
</evidence>
<evidence type="ECO:0000313" key="6">
    <source>
        <dbReference type="Proteomes" id="UP000587760"/>
    </source>
</evidence>
<name>A0A841RBW7_9SPIO</name>
<dbReference type="GO" id="GO:0003677">
    <property type="term" value="F:DNA binding"/>
    <property type="evidence" value="ECO:0007669"/>
    <property type="project" value="UniProtKB-KW"/>
</dbReference>
<evidence type="ECO:0000256" key="1">
    <source>
        <dbReference type="ARBA" id="ARBA00023015"/>
    </source>
</evidence>
<evidence type="ECO:0000256" key="3">
    <source>
        <dbReference type="ARBA" id="ARBA00023163"/>
    </source>
</evidence>
<dbReference type="InterPro" id="IPR011991">
    <property type="entry name" value="ArsR-like_HTH"/>
</dbReference>
<dbReference type="SUPFAM" id="SSF46785">
    <property type="entry name" value="Winged helix' DNA-binding domain"/>
    <property type="match status" value="1"/>
</dbReference>
<accession>A0A841RBW7</accession>
<dbReference type="GO" id="GO:0003700">
    <property type="term" value="F:DNA-binding transcription factor activity"/>
    <property type="evidence" value="ECO:0007669"/>
    <property type="project" value="InterPro"/>
</dbReference>
<proteinExistence type="predicted"/>
<keyword evidence="1" id="KW-0805">Transcription regulation</keyword>
<dbReference type="InterPro" id="IPR051081">
    <property type="entry name" value="HTH_MetalResp_TranReg"/>
</dbReference>
<dbReference type="InterPro" id="IPR036388">
    <property type="entry name" value="WH-like_DNA-bd_sf"/>
</dbReference>
<gene>
    <name evidence="5" type="ORF">HNR50_002859</name>
</gene>
<reference evidence="5 6" key="1">
    <citation type="submission" date="2020-08" db="EMBL/GenBank/DDBJ databases">
        <title>Genomic Encyclopedia of Type Strains, Phase IV (KMG-IV): sequencing the most valuable type-strain genomes for metagenomic binning, comparative biology and taxonomic classification.</title>
        <authorList>
            <person name="Goeker M."/>
        </authorList>
    </citation>
    <scope>NUCLEOTIDE SEQUENCE [LARGE SCALE GENOMIC DNA]</scope>
    <source>
        <strain evidence="5 6">DSM 2461</strain>
    </source>
</reference>
<dbReference type="Gene3D" id="1.10.10.10">
    <property type="entry name" value="Winged helix-like DNA-binding domain superfamily/Winged helix DNA-binding domain"/>
    <property type="match status" value="1"/>
</dbReference>
<dbReference type="EMBL" id="JACHGJ010000005">
    <property type="protein sequence ID" value="MBB6481186.1"/>
    <property type="molecule type" value="Genomic_DNA"/>
</dbReference>
<protein>
    <submittedName>
        <fullName evidence="5">ArsR family transcriptional regulator</fullName>
    </submittedName>
</protein>
<keyword evidence="3" id="KW-0804">Transcription</keyword>
<dbReference type="InterPro" id="IPR001845">
    <property type="entry name" value="HTH_ArsR_DNA-bd_dom"/>
</dbReference>
<feature type="domain" description="HTH arsR-type" evidence="4">
    <location>
        <begin position="17"/>
        <end position="108"/>
    </location>
</feature>
<dbReference type="Proteomes" id="UP000587760">
    <property type="component" value="Unassembled WGS sequence"/>
</dbReference>
<comment type="caution">
    <text evidence="5">The sequence shown here is derived from an EMBL/GenBank/DDBJ whole genome shotgun (WGS) entry which is preliminary data.</text>
</comment>
<dbReference type="NCBIfam" id="NF033788">
    <property type="entry name" value="HTH_metalloreg"/>
    <property type="match status" value="1"/>
</dbReference>
<dbReference type="PANTHER" id="PTHR33154">
    <property type="entry name" value="TRANSCRIPTIONAL REGULATOR, ARSR FAMILY"/>
    <property type="match status" value="1"/>
</dbReference>
<dbReference type="AlphaFoldDB" id="A0A841RBW7"/>
<dbReference type="RefSeq" id="WP_221439887.1">
    <property type="nucleotide sequence ID" value="NZ_JACHGJ010000005.1"/>
</dbReference>
<keyword evidence="2" id="KW-0238">DNA-binding</keyword>